<protein>
    <submittedName>
        <fullName evidence="1">Uncharacterized protein</fullName>
    </submittedName>
</protein>
<sequence length="163" mass="18208">MSKALLAAFENEAVKNKLKQTEGTNYHAIPDSDTIGDADRAMAFLEMLTGLEAEKFEGTTVKDIRSFINPLAQLGPDTRPDGRQRLDYNPTIVLDKKNKIRAIRPTHSNERQNGLACPMPPPGQPGGYSGPDSLNDFYQKGQAQNLERKMDEHYERGTGVYKR</sequence>
<reference evidence="1" key="1">
    <citation type="submission" date="2023-04" db="EMBL/GenBank/DDBJ databases">
        <title>Draft Genome sequencing of Naganishia species isolated from polar environments using Oxford Nanopore Technology.</title>
        <authorList>
            <person name="Leo P."/>
            <person name="Venkateswaran K."/>
        </authorList>
    </citation>
    <scope>NUCLEOTIDE SEQUENCE</scope>
    <source>
        <strain evidence="1">DBVPG 5303</strain>
    </source>
</reference>
<evidence type="ECO:0000313" key="2">
    <source>
        <dbReference type="Proteomes" id="UP001234202"/>
    </source>
</evidence>
<keyword evidence="2" id="KW-1185">Reference proteome</keyword>
<comment type="caution">
    <text evidence="1">The sequence shown here is derived from an EMBL/GenBank/DDBJ whole genome shotgun (WGS) entry which is preliminary data.</text>
</comment>
<accession>A0ACC2WXK8</accession>
<organism evidence="1 2">
    <name type="scientific">Naganishia onofrii</name>
    <dbReference type="NCBI Taxonomy" id="1851511"/>
    <lineage>
        <taxon>Eukaryota</taxon>
        <taxon>Fungi</taxon>
        <taxon>Dikarya</taxon>
        <taxon>Basidiomycota</taxon>
        <taxon>Agaricomycotina</taxon>
        <taxon>Tremellomycetes</taxon>
        <taxon>Filobasidiales</taxon>
        <taxon>Filobasidiaceae</taxon>
        <taxon>Naganishia</taxon>
    </lineage>
</organism>
<dbReference type="EMBL" id="JASBWV010000037">
    <property type="protein sequence ID" value="KAJ9116513.1"/>
    <property type="molecule type" value="Genomic_DNA"/>
</dbReference>
<evidence type="ECO:0000313" key="1">
    <source>
        <dbReference type="EMBL" id="KAJ9116513.1"/>
    </source>
</evidence>
<gene>
    <name evidence="1" type="ORF">QFC24_006746</name>
</gene>
<name>A0ACC2WXK8_9TREE</name>
<dbReference type="Proteomes" id="UP001234202">
    <property type="component" value="Unassembled WGS sequence"/>
</dbReference>
<proteinExistence type="predicted"/>